<accession>A0A3P9AGS6</accession>
<dbReference type="Pfam" id="PF05348">
    <property type="entry name" value="UMP1"/>
    <property type="match status" value="1"/>
</dbReference>
<sequence>MEYRVQHVPFLQSSNLSFDKLRGNDENIGFEDILNDTYLTIVIGEMHVMME</sequence>
<dbReference type="Bgee" id="ENSELUG00000020782">
    <property type="expression patterns" value="Expressed in muscle tissue and 2 other cell types or tissues"/>
</dbReference>
<evidence type="ECO:0000313" key="2">
    <source>
        <dbReference type="Proteomes" id="UP000265140"/>
    </source>
</evidence>
<proteinExistence type="predicted"/>
<protein>
    <submittedName>
        <fullName evidence="1">Uncharacterized protein</fullName>
    </submittedName>
</protein>
<dbReference type="Ensembl" id="ENSELUT00000032514.3">
    <property type="protein sequence ID" value="ENSELUP00000040346.1"/>
    <property type="gene ID" value="ENSELUG00000020782.3"/>
</dbReference>
<reference evidence="1" key="4">
    <citation type="submission" date="2025-09" db="UniProtKB">
        <authorList>
            <consortium name="Ensembl"/>
        </authorList>
    </citation>
    <scope>IDENTIFICATION</scope>
</reference>
<dbReference type="Proteomes" id="UP000265140">
    <property type="component" value="Chromosome 7"/>
</dbReference>
<name>A0A3P9AGS6_ESOLU</name>
<keyword evidence="2" id="KW-1185">Reference proteome</keyword>
<dbReference type="AlphaFoldDB" id="A0A3P9AGS6"/>
<evidence type="ECO:0000313" key="1">
    <source>
        <dbReference type="Ensembl" id="ENSELUP00000040346.1"/>
    </source>
</evidence>
<reference evidence="1" key="3">
    <citation type="submission" date="2025-08" db="UniProtKB">
        <authorList>
            <consortium name="Ensembl"/>
        </authorList>
    </citation>
    <scope>IDENTIFICATION</scope>
</reference>
<reference evidence="1" key="2">
    <citation type="submission" date="2020-02" db="EMBL/GenBank/DDBJ databases">
        <title>Esox lucius (northern pike) genome, fEsoLuc1, primary haplotype.</title>
        <authorList>
            <person name="Myers G."/>
            <person name="Karagic N."/>
            <person name="Meyer A."/>
            <person name="Pippel M."/>
            <person name="Reichard M."/>
            <person name="Winkler S."/>
            <person name="Tracey A."/>
            <person name="Sims Y."/>
            <person name="Howe K."/>
            <person name="Rhie A."/>
            <person name="Formenti G."/>
            <person name="Durbin R."/>
            <person name="Fedrigo O."/>
            <person name="Jarvis E.D."/>
        </authorList>
    </citation>
    <scope>NUCLEOTIDE SEQUENCE [LARGE SCALE GENOMIC DNA]</scope>
</reference>
<dbReference type="STRING" id="8010.ENSELUP00000040346"/>
<organism evidence="1 2">
    <name type="scientific">Esox lucius</name>
    <name type="common">Northern pike</name>
    <dbReference type="NCBI Taxonomy" id="8010"/>
    <lineage>
        <taxon>Eukaryota</taxon>
        <taxon>Metazoa</taxon>
        <taxon>Chordata</taxon>
        <taxon>Craniata</taxon>
        <taxon>Vertebrata</taxon>
        <taxon>Euteleostomi</taxon>
        <taxon>Actinopterygii</taxon>
        <taxon>Neopterygii</taxon>
        <taxon>Teleostei</taxon>
        <taxon>Protacanthopterygii</taxon>
        <taxon>Esociformes</taxon>
        <taxon>Esocidae</taxon>
        <taxon>Esox</taxon>
    </lineage>
</organism>
<dbReference type="GeneTree" id="ENSGT01140000285988"/>
<reference evidence="2" key="1">
    <citation type="journal article" date="2014" name="PLoS ONE">
        <title>The genome and linkage map of the northern pike (Esox lucius): conserved synteny revealed between the salmonid sister group and the Neoteleostei.</title>
        <authorList>
            <person name="Rondeau E.B."/>
            <person name="Minkley D.R."/>
            <person name="Leong J.S."/>
            <person name="Messmer A.M."/>
            <person name="Jantzen J.R."/>
            <person name="von Schalburg K.R."/>
            <person name="Lemon C."/>
            <person name="Bird N.H."/>
            <person name="Koop B.F."/>
        </authorList>
    </citation>
    <scope>NUCLEOTIDE SEQUENCE</scope>
</reference>
<dbReference type="InParanoid" id="A0A3P9AGS6"/>